<keyword evidence="9" id="KW-1133">Transmembrane helix</keyword>
<dbReference type="InterPro" id="IPR011006">
    <property type="entry name" value="CheY-like_superfamily"/>
</dbReference>
<proteinExistence type="predicted"/>
<keyword evidence="4 7" id="KW-0597">Phosphoprotein</keyword>
<gene>
    <name evidence="13" type="ORF">SG35_025830</name>
</gene>
<comment type="subcellular location">
    <subcellularLocation>
        <location evidence="2">Membrane</location>
    </subcellularLocation>
</comment>
<dbReference type="EMBL" id="CP059735">
    <property type="protein sequence ID" value="WDD98628.1"/>
    <property type="molecule type" value="Genomic_DNA"/>
</dbReference>
<dbReference type="Pfam" id="PF00672">
    <property type="entry name" value="HAMP"/>
    <property type="match status" value="1"/>
</dbReference>
<protein>
    <recommendedName>
        <fullName evidence="3">histidine kinase</fullName>
        <ecNumber evidence="3">2.7.13.3</ecNumber>
    </recommendedName>
</protein>
<name>A0AAE9YQW4_9GAMM</name>
<dbReference type="Proteomes" id="UP000032568">
    <property type="component" value="Chromosome"/>
</dbReference>
<dbReference type="SUPFAM" id="SSF55874">
    <property type="entry name" value="ATPase domain of HSP90 chaperone/DNA topoisomerase II/histidine kinase"/>
    <property type="match status" value="1"/>
</dbReference>
<evidence type="ECO:0000259" key="11">
    <source>
        <dbReference type="PROSITE" id="PS50110"/>
    </source>
</evidence>
<keyword evidence="9" id="KW-0472">Membrane</keyword>
<evidence type="ECO:0000256" key="3">
    <source>
        <dbReference type="ARBA" id="ARBA00012438"/>
    </source>
</evidence>
<evidence type="ECO:0000256" key="9">
    <source>
        <dbReference type="SAM" id="Phobius"/>
    </source>
</evidence>
<dbReference type="InterPro" id="IPR036890">
    <property type="entry name" value="HATPase_C_sf"/>
</dbReference>
<dbReference type="Pfam" id="PF00072">
    <property type="entry name" value="Response_reg"/>
    <property type="match status" value="1"/>
</dbReference>
<dbReference type="Gene3D" id="1.10.287.130">
    <property type="match status" value="1"/>
</dbReference>
<dbReference type="Pfam" id="PF00512">
    <property type="entry name" value="HisKA"/>
    <property type="match status" value="1"/>
</dbReference>
<dbReference type="SUPFAM" id="SSF52172">
    <property type="entry name" value="CheY-like"/>
    <property type="match status" value="1"/>
</dbReference>
<dbReference type="SMART" id="SM00448">
    <property type="entry name" value="REC"/>
    <property type="match status" value="1"/>
</dbReference>
<comment type="catalytic activity">
    <reaction evidence="1">
        <text>ATP + protein L-histidine = ADP + protein N-phospho-L-histidine.</text>
        <dbReference type="EC" id="2.7.13.3"/>
    </reaction>
</comment>
<keyword evidence="6" id="KW-0418">Kinase</keyword>
<dbReference type="SUPFAM" id="SSF47384">
    <property type="entry name" value="Homodimeric domain of signal transducing histidine kinase"/>
    <property type="match status" value="1"/>
</dbReference>
<dbReference type="InterPro" id="IPR036097">
    <property type="entry name" value="HisK_dim/P_sf"/>
</dbReference>
<dbReference type="PRINTS" id="PR00344">
    <property type="entry name" value="BCTRLSENSOR"/>
</dbReference>
<feature type="compositionally biased region" description="Polar residues" evidence="8">
    <location>
        <begin position="865"/>
        <end position="875"/>
    </location>
</feature>
<reference evidence="13 14" key="2">
    <citation type="journal article" date="2022" name="Mar. Drugs">
        <title>Bioassay-Guided Fractionation Leads to the Detection of Cholic Acid Generated by the Rare Thalassomonas sp.</title>
        <authorList>
            <person name="Pheiffer F."/>
            <person name="Schneider Y.K."/>
            <person name="Hansen E.H."/>
            <person name="Andersen J.H."/>
            <person name="Isaksson J."/>
            <person name="Busche T."/>
            <person name="R C."/>
            <person name="Kalinowski J."/>
            <person name="Zyl L.V."/>
            <person name="Trindade M."/>
        </authorList>
    </citation>
    <scope>NUCLEOTIDE SEQUENCE [LARGE SCALE GENOMIC DNA]</scope>
    <source>
        <strain evidence="13 14">A5K-106</strain>
    </source>
</reference>
<organism evidence="13 14">
    <name type="scientific">Thalassomonas actiniarum</name>
    <dbReference type="NCBI Taxonomy" id="485447"/>
    <lineage>
        <taxon>Bacteria</taxon>
        <taxon>Pseudomonadati</taxon>
        <taxon>Pseudomonadota</taxon>
        <taxon>Gammaproteobacteria</taxon>
        <taxon>Alteromonadales</taxon>
        <taxon>Colwelliaceae</taxon>
        <taxon>Thalassomonas</taxon>
    </lineage>
</organism>
<dbReference type="PROSITE" id="PS50110">
    <property type="entry name" value="RESPONSE_REGULATORY"/>
    <property type="match status" value="1"/>
</dbReference>
<keyword evidence="14" id="KW-1185">Reference proteome</keyword>
<evidence type="ECO:0000259" key="10">
    <source>
        <dbReference type="PROSITE" id="PS50109"/>
    </source>
</evidence>
<feature type="region of interest" description="Disordered" evidence="8">
    <location>
        <begin position="865"/>
        <end position="903"/>
    </location>
</feature>
<evidence type="ECO:0000313" key="14">
    <source>
        <dbReference type="Proteomes" id="UP000032568"/>
    </source>
</evidence>
<evidence type="ECO:0000259" key="12">
    <source>
        <dbReference type="PROSITE" id="PS50885"/>
    </source>
</evidence>
<feature type="domain" description="Histidine kinase" evidence="10">
    <location>
        <begin position="628"/>
        <end position="860"/>
    </location>
</feature>
<dbReference type="KEGG" id="tact:SG35_025830"/>
<dbReference type="InterPro" id="IPR003660">
    <property type="entry name" value="HAMP_dom"/>
</dbReference>
<dbReference type="Gene3D" id="6.10.340.10">
    <property type="match status" value="1"/>
</dbReference>
<dbReference type="CDD" id="cd00082">
    <property type="entry name" value="HisKA"/>
    <property type="match status" value="1"/>
</dbReference>
<dbReference type="InterPro" id="IPR003661">
    <property type="entry name" value="HisK_dim/P_dom"/>
</dbReference>
<evidence type="ECO:0000256" key="6">
    <source>
        <dbReference type="ARBA" id="ARBA00022777"/>
    </source>
</evidence>
<dbReference type="PROSITE" id="PS50109">
    <property type="entry name" value="HIS_KIN"/>
    <property type="match status" value="1"/>
</dbReference>
<evidence type="ECO:0000256" key="5">
    <source>
        <dbReference type="ARBA" id="ARBA00022679"/>
    </source>
</evidence>
<dbReference type="SMART" id="SM00387">
    <property type="entry name" value="HATPase_c"/>
    <property type="match status" value="1"/>
</dbReference>
<evidence type="ECO:0000313" key="13">
    <source>
        <dbReference type="EMBL" id="WDD98628.1"/>
    </source>
</evidence>
<dbReference type="InterPro" id="IPR005467">
    <property type="entry name" value="His_kinase_dom"/>
</dbReference>
<evidence type="ECO:0000256" key="2">
    <source>
        <dbReference type="ARBA" id="ARBA00004370"/>
    </source>
</evidence>
<dbReference type="Pfam" id="PF02518">
    <property type="entry name" value="HATPase_c"/>
    <property type="match status" value="1"/>
</dbReference>
<dbReference type="GO" id="GO:0000155">
    <property type="term" value="F:phosphorelay sensor kinase activity"/>
    <property type="evidence" value="ECO:0007669"/>
    <property type="project" value="InterPro"/>
</dbReference>
<evidence type="ECO:0000256" key="7">
    <source>
        <dbReference type="PROSITE-ProRule" id="PRU00169"/>
    </source>
</evidence>
<dbReference type="PANTHER" id="PTHR43047">
    <property type="entry name" value="TWO-COMPONENT HISTIDINE PROTEIN KINASE"/>
    <property type="match status" value="1"/>
</dbReference>
<feature type="domain" description="HAMP" evidence="12">
    <location>
        <begin position="380"/>
        <end position="430"/>
    </location>
</feature>
<sequence>MKNSLRNKLAITGIVFLTFNLIICGLLIGRYYQDLQQANNWQLITKTANALLMVIHKQAEERGIGVTILGAPEAAYEWMDDFNSKTTELLTSQNNTQKLLSQLNQANAVSSVVDSHYKEWQQAVEILKLKRIELLRGTLDVRTWLKSANRLINATIKLSQQLMINAQMDNDIYVLNNTQITINHLLHDGGLERALISSLLAAKAGNKVFDLDELNKIQSRLDSAIKQLQQLSSSTELPEEIKGKVEEFLNNYFLSFSPLKKNILADINNIPPEYTAKAWFAKASTMLDYATEISIASANYMSERAKLNSHTSIIEISIIVLAVLALCGLLVAILLWLNNYLIANIRHAATQAKLISHGELDITLPVTKEDELGLLLRSIKQISERFKVVIHQAHAVSAGNYDANIDVISEQDELGISLNSMAEEIKRYASLSEQEAWLKAGFKQFSDQSHQCSQLNEYSELVCKFISDYLDFPIVVLSRMEHHQLQPVAGLGFNKDIYYQQHSPLSGVHLQACESKSMQKLRVGNINSMRINTSTHSYQPFEHLCLPLIAQNEAIALLEVASLEAISELKEKFLHSIADVLTKNIMHYLHMEKTQALLIKTTTLSNELREKNGELRLTDKRKGEFLSNMSHELRSPLNSIILLSKKLSVNEEKTLSDKQVKFAQTIEKSGNNLLTIINDILDISKVEAGKMDINLSPCLLAETLDDIYQQYAPFAEEKALDFNLDIDDSLASYKVVTDKLRLQQILNNFLSNAFKFTDSGSIELSTVIRDYQNASAQNKWATASIVFMVKDSGCGIASDKLDTIFEDFIQANTKKQHSESGTGLGLSICKHMASLLNAEIAVESTPDIGSCFTLSLKECPLEALQSQNQAKQDTPTAPRVQAPAPQSSSTPVTGEEAADAPEPEELHEINLLSQHQLDSVNILIVDDDVRSSFALGSLLECYGTEVSIVRDAQQALEQLQRGNIIDIVLMDIMMPVTDGYEAIKQIRAQAQFSQLPVLAISAKNQQGENERCLAAGANGYLAKPINEEQLIATIIRLLDPSGGDNQQIRA</sequence>
<feature type="transmembrane region" description="Helical" evidence="9">
    <location>
        <begin position="316"/>
        <end position="337"/>
    </location>
</feature>
<feature type="transmembrane region" description="Helical" evidence="9">
    <location>
        <begin position="9"/>
        <end position="32"/>
    </location>
</feature>
<keyword evidence="5" id="KW-0808">Transferase</keyword>
<evidence type="ECO:0000256" key="1">
    <source>
        <dbReference type="ARBA" id="ARBA00000085"/>
    </source>
</evidence>
<dbReference type="InterPro" id="IPR003594">
    <property type="entry name" value="HATPase_dom"/>
</dbReference>
<reference evidence="13 14" key="1">
    <citation type="journal article" date="2015" name="Genome Announc.">
        <title>Draft Genome Sequences of Marine Isolates of Thalassomonas viridans and Thalassomonas actiniarum.</title>
        <authorList>
            <person name="Olonade I."/>
            <person name="van Zyl L.J."/>
            <person name="Trindade M."/>
        </authorList>
    </citation>
    <scope>NUCLEOTIDE SEQUENCE [LARGE SCALE GENOMIC DNA]</scope>
    <source>
        <strain evidence="13 14">A5K-106</strain>
    </source>
</reference>
<keyword evidence="9" id="KW-0812">Transmembrane</keyword>
<dbReference type="InterPro" id="IPR004358">
    <property type="entry name" value="Sig_transdc_His_kin-like_C"/>
</dbReference>
<accession>A0AAE9YQW4</accession>
<evidence type="ECO:0000256" key="8">
    <source>
        <dbReference type="SAM" id="MobiDB-lite"/>
    </source>
</evidence>
<dbReference type="Gene3D" id="3.30.565.10">
    <property type="entry name" value="Histidine kinase-like ATPase, C-terminal domain"/>
    <property type="match status" value="1"/>
</dbReference>
<dbReference type="Gene3D" id="3.40.50.2300">
    <property type="match status" value="1"/>
</dbReference>
<dbReference type="EC" id="2.7.13.3" evidence="3"/>
<dbReference type="SMART" id="SM00388">
    <property type="entry name" value="HisKA"/>
    <property type="match status" value="1"/>
</dbReference>
<dbReference type="AlphaFoldDB" id="A0AAE9YQW4"/>
<feature type="modified residue" description="4-aspartylphosphate" evidence="7">
    <location>
        <position position="971"/>
    </location>
</feature>
<dbReference type="RefSeq" id="WP_044833051.1">
    <property type="nucleotide sequence ID" value="NZ_CP059735.1"/>
</dbReference>
<dbReference type="CDD" id="cd06225">
    <property type="entry name" value="HAMP"/>
    <property type="match status" value="2"/>
</dbReference>
<feature type="domain" description="Response regulatory" evidence="11">
    <location>
        <begin position="921"/>
        <end position="1038"/>
    </location>
</feature>
<dbReference type="SUPFAM" id="SSF55781">
    <property type="entry name" value="GAF domain-like"/>
    <property type="match status" value="1"/>
</dbReference>
<dbReference type="GO" id="GO:0016020">
    <property type="term" value="C:membrane"/>
    <property type="evidence" value="ECO:0007669"/>
    <property type="project" value="UniProtKB-SubCell"/>
</dbReference>
<dbReference type="PROSITE" id="PS50885">
    <property type="entry name" value="HAMP"/>
    <property type="match status" value="1"/>
</dbReference>
<evidence type="ECO:0000256" key="4">
    <source>
        <dbReference type="ARBA" id="ARBA00022553"/>
    </source>
</evidence>
<dbReference type="CDD" id="cd17546">
    <property type="entry name" value="REC_hyHK_CKI1_RcsC-like"/>
    <property type="match status" value="1"/>
</dbReference>
<dbReference type="InterPro" id="IPR001789">
    <property type="entry name" value="Sig_transdc_resp-reg_receiver"/>
</dbReference>